<dbReference type="GO" id="GO:0006508">
    <property type="term" value="P:proteolysis"/>
    <property type="evidence" value="ECO:0007669"/>
    <property type="project" value="UniProtKB-KW"/>
</dbReference>
<dbReference type="GO" id="GO:0004190">
    <property type="term" value="F:aspartic-type endopeptidase activity"/>
    <property type="evidence" value="ECO:0007669"/>
    <property type="project" value="InterPro"/>
</dbReference>
<dbReference type="CDD" id="cd05483">
    <property type="entry name" value="retropepsin_like_bacteria"/>
    <property type="match status" value="1"/>
</dbReference>
<keyword evidence="1" id="KW-0378">Hydrolase</keyword>
<dbReference type="AlphaFoldDB" id="A0A1I4ZFT5"/>
<protein>
    <submittedName>
        <fullName evidence="1">Aspartyl protease</fullName>
    </submittedName>
</protein>
<dbReference type="InterPro" id="IPR001969">
    <property type="entry name" value="Aspartic_peptidase_AS"/>
</dbReference>
<dbReference type="SUPFAM" id="SSF50630">
    <property type="entry name" value="Acid proteases"/>
    <property type="match status" value="1"/>
</dbReference>
<evidence type="ECO:0000313" key="1">
    <source>
        <dbReference type="EMBL" id="SFN49126.1"/>
    </source>
</evidence>
<keyword evidence="2" id="KW-1185">Reference proteome</keyword>
<accession>A0A1I4ZFT5</accession>
<proteinExistence type="predicted"/>
<dbReference type="OrthoDB" id="5975497at2"/>
<dbReference type="InterPro" id="IPR021109">
    <property type="entry name" value="Peptidase_aspartic_dom_sf"/>
</dbReference>
<dbReference type="Gene3D" id="2.40.70.10">
    <property type="entry name" value="Acid Proteases"/>
    <property type="match status" value="1"/>
</dbReference>
<sequence>MNDIVTVLEQQNYYSIPFRIRKSNHLYVHAKVNGIKGLFLIDTGASNTCIDSNEKSFFKLLSKAHKAKASGAGSNDMHAEISTDNTIQLGKWKKNDISLILLDLTHVNIALTEYNLPKVHGIIGSDLLKNNGAIIHYPLQLLFIK</sequence>
<evidence type="ECO:0000313" key="2">
    <source>
        <dbReference type="Proteomes" id="UP000199036"/>
    </source>
</evidence>
<dbReference type="RefSeq" id="WP_091520758.1">
    <property type="nucleotide sequence ID" value="NZ_FOVI01000006.1"/>
</dbReference>
<organism evidence="1 2">
    <name type="scientific">Paenimyroides ummariense</name>
    <dbReference type="NCBI Taxonomy" id="913024"/>
    <lineage>
        <taxon>Bacteria</taxon>
        <taxon>Pseudomonadati</taxon>
        <taxon>Bacteroidota</taxon>
        <taxon>Flavobacteriia</taxon>
        <taxon>Flavobacteriales</taxon>
        <taxon>Flavobacteriaceae</taxon>
        <taxon>Paenimyroides</taxon>
    </lineage>
</organism>
<dbReference type="InterPro" id="IPR034122">
    <property type="entry name" value="Retropepsin-like_bacterial"/>
</dbReference>
<gene>
    <name evidence="1" type="ORF">SAMN05421741_10662</name>
</gene>
<reference evidence="2" key="1">
    <citation type="submission" date="2016-10" db="EMBL/GenBank/DDBJ databases">
        <authorList>
            <person name="Varghese N."/>
            <person name="Submissions S."/>
        </authorList>
    </citation>
    <scope>NUCLEOTIDE SEQUENCE [LARGE SCALE GENOMIC DNA]</scope>
    <source>
        <strain evidence="2">DS-12</strain>
    </source>
</reference>
<dbReference type="Proteomes" id="UP000199036">
    <property type="component" value="Unassembled WGS sequence"/>
</dbReference>
<name>A0A1I4ZFT5_9FLAO</name>
<keyword evidence="1" id="KW-0645">Protease</keyword>
<dbReference type="PROSITE" id="PS00141">
    <property type="entry name" value="ASP_PROTEASE"/>
    <property type="match status" value="1"/>
</dbReference>
<dbReference type="Pfam" id="PF13650">
    <property type="entry name" value="Asp_protease_2"/>
    <property type="match status" value="1"/>
</dbReference>
<dbReference type="EMBL" id="FOVI01000006">
    <property type="protein sequence ID" value="SFN49126.1"/>
    <property type="molecule type" value="Genomic_DNA"/>
</dbReference>
<dbReference type="STRING" id="913024.SAMN05421741_10662"/>